<dbReference type="Proteomes" id="UP000447434">
    <property type="component" value="Chromosome 20"/>
</dbReference>
<keyword evidence="1" id="KW-0812">Transmembrane</keyword>
<organism evidence="2 3">
    <name type="scientific">Lupinus albus</name>
    <name type="common">White lupine</name>
    <name type="synonym">Lupinus termis</name>
    <dbReference type="NCBI Taxonomy" id="3870"/>
    <lineage>
        <taxon>Eukaryota</taxon>
        <taxon>Viridiplantae</taxon>
        <taxon>Streptophyta</taxon>
        <taxon>Embryophyta</taxon>
        <taxon>Tracheophyta</taxon>
        <taxon>Spermatophyta</taxon>
        <taxon>Magnoliopsida</taxon>
        <taxon>eudicotyledons</taxon>
        <taxon>Gunneridae</taxon>
        <taxon>Pentapetalae</taxon>
        <taxon>rosids</taxon>
        <taxon>fabids</taxon>
        <taxon>Fabales</taxon>
        <taxon>Fabaceae</taxon>
        <taxon>Papilionoideae</taxon>
        <taxon>50 kb inversion clade</taxon>
        <taxon>genistoids sensu lato</taxon>
        <taxon>core genistoids</taxon>
        <taxon>Genisteae</taxon>
        <taxon>Lupinus</taxon>
    </lineage>
</organism>
<proteinExistence type="predicted"/>
<feature type="transmembrane region" description="Helical" evidence="1">
    <location>
        <begin position="23"/>
        <end position="47"/>
    </location>
</feature>
<evidence type="ECO:0000256" key="1">
    <source>
        <dbReference type="SAM" id="Phobius"/>
    </source>
</evidence>
<keyword evidence="1" id="KW-1133">Transmembrane helix</keyword>
<dbReference type="AlphaFoldDB" id="A0A6A4NQ00"/>
<keyword evidence="1" id="KW-0472">Membrane</keyword>
<reference evidence="3" key="1">
    <citation type="journal article" date="2020" name="Nat. Commun.">
        <title>Genome sequence of the cluster root forming white lupin.</title>
        <authorList>
            <person name="Hufnagel B."/>
            <person name="Marques A."/>
            <person name="Soriano A."/>
            <person name="Marques L."/>
            <person name="Divol F."/>
            <person name="Doumas P."/>
            <person name="Sallet E."/>
            <person name="Mancinotti D."/>
            <person name="Carrere S."/>
            <person name="Marande W."/>
            <person name="Arribat S."/>
            <person name="Keller J."/>
            <person name="Huneau C."/>
            <person name="Blein T."/>
            <person name="Aime D."/>
            <person name="Laguerre M."/>
            <person name="Taylor J."/>
            <person name="Schubert V."/>
            <person name="Nelson M."/>
            <person name="Geu-Flores F."/>
            <person name="Crespi M."/>
            <person name="Gallardo-Guerrero K."/>
            <person name="Delaux P.-M."/>
            <person name="Salse J."/>
            <person name="Berges H."/>
            <person name="Guyot R."/>
            <person name="Gouzy J."/>
            <person name="Peret B."/>
        </authorList>
    </citation>
    <scope>NUCLEOTIDE SEQUENCE [LARGE SCALE GENOMIC DNA]</scope>
    <source>
        <strain evidence="3">cv. Amiga</strain>
    </source>
</reference>
<gene>
    <name evidence="2" type="ORF">Lalb_Chr20g0116821</name>
</gene>
<name>A0A6A4NQ00_LUPAL</name>
<keyword evidence="3" id="KW-1185">Reference proteome</keyword>
<evidence type="ECO:0000313" key="2">
    <source>
        <dbReference type="EMBL" id="KAE9591280.1"/>
    </source>
</evidence>
<accession>A0A6A4NQ00</accession>
<comment type="caution">
    <text evidence="2">The sequence shown here is derived from an EMBL/GenBank/DDBJ whole genome shotgun (WGS) entry which is preliminary data.</text>
</comment>
<sequence length="72" mass="8615">MDIFPNKDHMSPTLYSNLSQVDHILACKINMLFFIFFLFMCQFLIGYDRELRQGWEKEILVPSSLRLDSRIK</sequence>
<evidence type="ECO:0000313" key="3">
    <source>
        <dbReference type="Proteomes" id="UP000447434"/>
    </source>
</evidence>
<protein>
    <submittedName>
        <fullName evidence="2">Uncharacterized protein</fullName>
    </submittedName>
</protein>
<dbReference type="EMBL" id="WOCE01000020">
    <property type="protein sequence ID" value="KAE9591280.1"/>
    <property type="molecule type" value="Genomic_DNA"/>
</dbReference>